<feature type="non-terminal residue" evidence="2">
    <location>
        <position position="291"/>
    </location>
</feature>
<organism evidence="2 3">
    <name type="scientific">Elysia chlorotica</name>
    <name type="common">Eastern emerald elysia</name>
    <name type="synonym">Sea slug</name>
    <dbReference type="NCBI Taxonomy" id="188477"/>
    <lineage>
        <taxon>Eukaryota</taxon>
        <taxon>Metazoa</taxon>
        <taxon>Spiralia</taxon>
        <taxon>Lophotrochozoa</taxon>
        <taxon>Mollusca</taxon>
        <taxon>Gastropoda</taxon>
        <taxon>Heterobranchia</taxon>
        <taxon>Euthyneura</taxon>
        <taxon>Panpulmonata</taxon>
        <taxon>Sacoglossa</taxon>
        <taxon>Placobranchoidea</taxon>
        <taxon>Plakobranchidae</taxon>
        <taxon>Elysia</taxon>
    </lineage>
</organism>
<evidence type="ECO:0000313" key="2">
    <source>
        <dbReference type="EMBL" id="RUS71578.1"/>
    </source>
</evidence>
<gene>
    <name evidence="2" type="ORF">EGW08_020656</name>
</gene>
<comment type="caution">
    <text evidence="2">The sequence shown here is derived from an EMBL/GenBank/DDBJ whole genome shotgun (WGS) entry which is preliminary data.</text>
</comment>
<accession>A0A3S1ATD4</accession>
<dbReference type="EMBL" id="RQTK01001192">
    <property type="protein sequence ID" value="RUS71578.1"/>
    <property type="molecule type" value="Genomic_DNA"/>
</dbReference>
<feature type="region of interest" description="Disordered" evidence="1">
    <location>
        <begin position="79"/>
        <end position="106"/>
    </location>
</feature>
<evidence type="ECO:0008006" key="4">
    <source>
        <dbReference type="Google" id="ProtNLM"/>
    </source>
</evidence>
<feature type="compositionally biased region" description="Basic and acidic residues" evidence="1">
    <location>
        <begin position="81"/>
        <end position="96"/>
    </location>
</feature>
<evidence type="ECO:0000256" key="1">
    <source>
        <dbReference type="SAM" id="MobiDB-lite"/>
    </source>
</evidence>
<dbReference type="AlphaFoldDB" id="A0A3S1ATD4"/>
<evidence type="ECO:0000313" key="3">
    <source>
        <dbReference type="Proteomes" id="UP000271974"/>
    </source>
</evidence>
<name>A0A3S1ATD4_ELYCH</name>
<protein>
    <recommendedName>
        <fullName evidence="4">Fibrinogen C-terminal domain-containing protein</fullName>
    </recommendedName>
</protein>
<dbReference type="Proteomes" id="UP000271974">
    <property type="component" value="Unassembled WGS sequence"/>
</dbReference>
<proteinExistence type="predicted"/>
<reference evidence="2 3" key="1">
    <citation type="submission" date="2019-01" db="EMBL/GenBank/DDBJ databases">
        <title>A draft genome assembly of the solar-powered sea slug Elysia chlorotica.</title>
        <authorList>
            <person name="Cai H."/>
            <person name="Li Q."/>
            <person name="Fang X."/>
            <person name="Li J."/>
            <person name="Curtis N.E."/>
            <person name="Altenburger A."/>
            <person name="Shibata T."/>
            <person name="Feng M."/>
            <person name="Maeda T."/>
            <person name="Schwartz J.A."/>
            <person name="Shigenobu S."/>
            <person name="Lundholm N."/>
            <person name="Nishiyama T."/>
            <person name="Yang H."/>
            <person name="Hasebe M."/>
            <person name="Li S."/>
            <person name="Pierce S.K."/>
            <person name="Wang J."/>
        </authorList>
    </citation>
    <scope>NUCLEOTIDE SEQUENCE [LARGE SCALE GENOMIC DNA]</scope>
    <source>
        <strain evidence="2">EC2010</strain>
        <tissue evidence="2">Whole organism of an adult</tissue>
    </source>
</reference>
<sequence>MMSEELLSITRESPSRVVSLDTYRANGTLKNNTAFLFVDLVETPEFGADFFVCEVAFTKGSGESGRAFSIAGPGNYTSLLKDGEGRSKQQQVRETEPSLTATTPPAKVFSSPYTSEIWFLGEKLTKVEAKFEKLSERLEKRVSLGVDNVYKRATSLENSVMERVTSAEAAFSGRISRLEDRLASEVLSPSQSRDGGEIPGTPQALVDIERRLDGLELALGNRNMSLNAVTSHGGMSSEKQPDSCFRGMGDDVTKSYPPYVIMTHDTLKREILCDTKTLGGGWTVIQVGKLT</sequence>
<dbReference type="OrthoDB" id="10542534at2759"/>
<keyword evidence="3" id="KW-1185">Reference proteome</keyword>